<evidence type="ECO:0000313" key="2">
    <source>
        <dbReference type="EMBL" id="CAD7399531.1"/>
    </source>
</evidence>
<reference evidence="2" key="1">
    <citation type="submission" date="2020-11" db="EMBL/GenBank/DDBJ databases">
        <authorList>
            <person name="Tran Van P."/>
        </authorList>
    </citation>
    <scope>NUCLEOTIDE SEQUENCE</scope>
</reference>
<evidence type="ECO:0000256" key="1">
    <source>
        <dbReference type="SAM" id="MobiDB-lite"/>
    </source>
</evidence>
<dbReference type="AlphaFoldDB" id="A0A7R9CPH5"/>
<name>A0A7R9CPH5_TIMPO</name>
<feature type="region of interest" description="Disordered" evidence="1">
    <location>
        <begin position="53"/>
        <end position="82"/>
    </location>
</feature>
<organism evidence="2">
    <name type="scientific">Timema poppense</name>
    <name type="common">Walking stick</name>
    <dbReference type="NCBI Taxonomy" id="170557"/>
    <lineage>
        <taxon>Eukaryota</taxon>
        <taxon>Metazoa</taxon>
        <taxon>Ecdysozoa</taxon>
        <taxon>Arthropoda</taxon>
        <taxon>Hexapoda</taxon>
        <taxon>Insecta</taxon>
        <taxon>Pterygota</taxon>
        <taxon>Neoptera</taxon>
        <taxon>Polyneoptera</taxon>
        <taxon>Phasmatodea</taxon>
        <taxon>Timematodea</taxon>
        <taxon>Timematoidea</taxon>
        <taxon>Timematidae</taxon>
        <taxon>Timema</taxon>
    </lineage>
</organism>
<feature type="region of interest" description="Disordered" evidence="1">
    <location>
        <begin position="123"/>
        <end position="153"/>
    </location>
</feature>
<accession>A0A7R9CPH5</accession>
<protein>
    <submittedName>
        <fullName evidence="2">Uncharacterized protein</fullName>
    </submittedName>
</protein>
<gene>
    <name evidence="2" type="ORF">TPSB3V08_LOCUS2187</name>
</gene>
<sequence>MQGNTAKWRALILQSRSPTASLVLTDSSQLTSDSQHLVDLNATESEDQHVMINLSNSQESHHPIEEPLPEERYDDYNYNTTGTSKKTSYRIKTYGREEQLTNFLSTGVTPCGYTELCTIQQRDPQGHYNPMYHASQSSEYREDRGYNTNGQDS</sequence>
<feature type="compositionally biased region" description="Basic and acidic residues" evidence="1">
    <location>
        <begin position="59"/>
        <end position="75"/>
    </location>
</feature>
<proteinExistence type="predicted"/>
<dbReference type="EMBL" id="OD000846">
    <property type="protein sequence ID" value="CAD7399531.1"/>
    <property type="molecule type" value="Genomic_DNA"/>
</dbReference>